<evidence type="ECO:0000256" key="3">
    <source>
        <dbReference type="ARBA" id="ARBA00022475"/>
    </source>
</evidence>
<keyword evidence="6 11" id="KW-1133">Transmembrane helix</keyword>
<dbReference type="GO" id="GO:0005886">
    <property type="term" value="C:plasma membrane"/>
    <property type="evidence" value="ECO:0007669"/>
    <property type="project" value="UniProtKB-SubCell"/>
</dbReference>
<feature type="chain" id="PRO_5010881095" evidence="12">
    <location>
        <begin position="25"/>
        <end position="615"/>
    </location>
</feature>
<sequence>MFSFTKFFLTLLVTHLTIIFPSRADALLVASSSIEYCERGSVTEAFPCEKKMIVTLSVESGQLEGVEEVVLVREAVDKTSSGGNANVMFEPVRLTTRKSRVQYRYPVFYERNFNAQPYERQVTTNFFEGCKDTPGETSTCGDVLDTSGNSIPYSQGFCCTCGVCQLAGVCPSDSRSVQTCSLFGAVGMASCLRFGDMWYSGYNVGSSLGWYHIQVGLSNTDKNTTNKKETILELGPDKLLSSSPEFGALARIVGDFMPSELPLDLGGKMLFIPTLPKMHARVLAGPAEWILLDKNRVTVDGRECNKVGVSYEGFAGQGNRCDMYRGSCLAGQLESYRQSDLEQEAKGGKGEYMVRFLGDFDLTPGANGTSPYIAYWVKGSFSTMITVTISADKLQYLVSVSPGKIVAAGVTNDTIGASTRDGVLTVRVRNTGTLTAQYTLSVGNCTTDVHPMIGQTLSLKPEEEVTRHFDLFIEDTSSEGKKECGVALQDARGTVVDTKIVEFHVTPVGWTNGTQGGSAPSDGGVAVDGGRSSVCSSCSWYNLFCFVKNGCLWQPFIYVVIGVAIILLVYILQKYCMCCSTTHRKEAHPHEPVAVPQVVVQRGVSPYASFMHTSP</sequence>
<dbReference type="STRING" id="67003.A0A1X0P0J5"/>
<evidence type="ECO:0000259" key="13">
    <source>
        <dbReference type="Pfam" id="PF10699"/>
    </source>
</evidence>
<evidence type="ECO:0000313" key="15">
    <source>
        <dbReference type="Proteomes" id="UP000192257"/>
    </source>
</evidence>
<keyword evidence="15" id="KW-1185">Reference proteome</keyword>
<comment type="caution">
    <text evidence="14">The sequence shown here is derived from an EMBL/GenBank/DDBJ whole genome shotgun (WGS) entry which is preliminary data.</text>
</comment>
<name>A0A1X0P0J5_9TRYP</name>
<evidence type="ECO:0000256" key="1">
    <source>
        <dbReference type="ARBA" id="ARBA00004251"/>
    </source>
</evidence>
<dbReference type="Pfam" id="PF10699">
    <property type="entry name" value="HAP2-GCS1"/>
    <property type="match status" value="1"/>
</dbReference>
<evidence type="ECO:0000256" key="8">
    <source>
        <dbReference type="ARBA" id="ARBA00023136"/>
    </source>
</evidence>
<evidence type="ECO:0000256" key="6">
    <source>
        <dbReference type="ARBA" id="ARBA00022989"/>
    </source>
</evidence>
<dbReference type="Proteomes" id="UP000192257">
    <property type="component" value="Unassembled WGS sequence"/>
</dbReference>
<keyword evidence="3" id="KW-1003">Cell membrane</keyword>
<dbReference type="PANTHER" id="PTHR31764">
    <property type="entry name" value="PROTEIN HAPLESS 2"/>
    <property type="match status" value="1"/>
</dbReference>
<evidence type="ECO:0000256" key="4">
    <source>
        <dbReference type="ARBA" id="ARBA00022692"/>
    </source>
</evidence>
<evidence type="ECO:0000256" key="7">
    <source>
        <dbReference type="ARBA" id="ARBA00023121"/>
    </source>
</evidence>
<keyword evidence="10" id="KW-0278">Fertilization</keyword>
<evidence type="ECO:0000256" key="12">
    <source>
        <dbReference type="SAM" id="SignalP"/>
    </source>
</evidence>
<feature type="domain" description="Generative cell specific-1/HAP2" evidence="13">
    <location>
        <begin position="47"/>
        <end position="551"/>
    </location>
</feature>
<keyword evidence="7" id="KW-0446">Lipid-binding</keyword>
<evidence type="ECO:0000256" key="5">
    <source>
        <dbReference type="ARBA" id="ARBA00022729"/>
    </source>
</evidence>
<keyword evidence="4 11" id="KW-0812">Transmembrane</keyword>
<gene>
    <name evidence="14" type="ORF">TM35_000082620</name>
</gene>
<dbReference type="GO" id="GO:0008289">
    <property type="term" value="F:lipid binding"/>
    <property type="evidence" value="ECO:0007669"/>
    <property type="project" value="UniProtKB-KW"/>
</dbReference>
<organism evidence="14 15">
    <name type="scientific">Trypanosoma theileri</name>
    <dbReference type="NCBI Taxonomy" id="67003"/>
    <lineage>
        <taxon>Eukaryota</taxon>
        <taxon>Discoba</taxon>
        <taxon>Euglenozoa</taxon>
        <taxon>Kinetoplastea</taxon>
        <taxon>Metakinetoplastina</taxon>
        <taxon>Trypanosomatida</taxon>
        <taxon>Trypanosomatidae</taxon>
        <taxon>Trypanosoma</taxon>
    </lineage>
</organism>
<accession>A0A1X0P0J5</accession>
<evidence type="ECO:0000256" key="11">
    <source>
        <dbReference type="SAM" id="Phobius"/>
    </source>
</evidence>
<dbReference type="PANTHER" id="PTHR31764:SF0">
    <property type="entry name" value="GENERATIVE CELL SPECIFIC-1_HAP2 DOMAIN-CONTAINING PROTEIN"/>
    <property type="match status" value="1"/>
</dbReference>
<dbReference type="VEuPathDB" id="TriTrypDB:TM35_000082620"/>
<dbReference type="AlphaFoldDB" id="A0A1X0P0J5"/>
<dbReference type="InterPro" id="IPR040326">
    <property type="entry name" value="HAP2/GCS1"/>
</dbReference>
<comment type="similarity">
    <text evidence="2">Belongs to the HAP2/GCS1 family.</text>
</comment>
<dbReference type="InterPro" id="IPR018928">
    <property type="entry name" value="HAP2/GCS1_dom"/>
</dbReference>
<dbReference type="GeneID" id="39983907"/>
<evidence type="ECO:0000256" key="10">
    <source>
        <dbReference type="ARBA" id="ARBA00023279"/>
    </source>
</evidence>
<dbReference type="RefSeq" id="XP_028884530.1">
    <property type="nucleotide sequence ID" value="XM_029024127.1"/>
</dbReference>
<evidence type="ECO:0000256" key="9">
    <source>
        <dbReference type="ARBA" id="ARBA00023157"/>
    </source>
</evidence>
<reference evidence="14 15" key="1">
    <citation type="submission" date="2017-03" db="EMBL/GenBank/DDBJ databases">
        <title>An alternative strategy for trypanosome survival in the mammalian bloodstream revealed through genome and transcriptome analysis of the ubiquitous bovine parasite Trypanosoma (Megatrypanum) theileri.</title>
        <authorList>
            <person name="Kelly S."/>
            <person name="Ivens A."/>
            <person name="Mott A."/>
            <person name="O'Neill E."/>
            <person name="Emms D."/>
            <person name="Macleod O."/>
            <person name="Voorheis P."/>
            <person name="Matthews J."/>
            <person name="Matthews K."/>
            <person name="Carrington M."/>
        </authorList>
    </citation>
    <scope>NUCLEOTIDE SEQUENCE [LARGE SCALE GENOMIC DNA]</scope>
    <source>
        <strain evidence="14">Edinburgh</strain>
    </source>
</reference>
<evidence type="ECO:0000313" key="14">
    <source>
        <dbReference type="EMBL" id="ORC90464.1"/>
    </source>
</evidence>
<evidence type="ECO:0000256" key="2">
    <source>
        <dbReference type="ARBA" id="ARBA00010929"/>
    </source>
</evidence>
<dbReference type="OrthoDB" id="272303at2759"/>
<proteinExistence type="inferred from homology"/>
<keyword evidence="8 11" id="KW-0472">Membrane</keyword>
<comment type="subcellular location">
    <subcellularLocation>
        <location evidence="1">Cell membrane</location>
        <topology evidence="1">Single-pass type I membrane protein</topology>
    </subcellularLocation>
</comment>
<keyword evidence="9" id="KW-1015">Disulfide bond</keyword>
<protein>
    <submittedName>
        <fullName evidence="14">Generative cell specific-1</fullName>
    </submittedName>
</protein>
<dbReference type="EMBL" id="NBCO01000008">
    <property type="protein sequence ID" value="ORC90464.1"/>
    <property type="molecule type" value="Genomic_DNA"/>
</dbReference>
<keyword evidence="5 12" id="KW-0732">Signal</keyword>
<feature type="signal peptide" evidence="12">
    <location>
        <begin position="1"/>
        <end position="24"/>
    </location>
</feature>
<dbReference type="GO" id="GO:0007338">
    <property type="term" value="P:single fertilization"/>
    <property type="evidence" value="ECO:0007669"/>
    <property type="project" value="UniProtKB-KW"/>
</dbReference>
<feature type="transmembrane region" description="Helical" evidence="11">
    <location>
        <begin position="552"/>
        <end position="572"/>
    </location>
</feature>